<dbReference type="SUPFAM" id="SSF56112">
    <property type="entry name" value="Protein kinase-like (PK-like)"/>
    <property type="match status" value="1"/>
</dbReference>
<evidence type="ECO:0000313" key="1">
    <source>
        <dbReference type="EMBL" id="NYD72486.1"/>
    </source>
</evidence>
<dbReference type="AlphaFoldDB" id="A0A852STZ5"/>
<dbReference type="EMBL" id="JACCBJ010000001">
    <property type="protein sequence ID" value="NYD72486.1"/>
    <property type="molecule type" value="Genomic_DNA"/>
</dbReference>
<name>A0A852STZ5_9MICO</name>
<dbReference type="GO" id="GO:0050300">
    <property type="term" value="F:aminoglycoside 6-kinase activity"/>
    <property type="evidence" value="ECO:0007669"/>
    <property type="project" value="UniProtKB-EC"/>
</dbReference>
<dbReference type="Proteomes" id="UP000589620">
    <property type="component" value="Unassembled WGS sequence"/>
</dbReference>
<dbReference type="GO" id="GO:0019748">
    <property type="term" value="P:secondary metabolic process"/>
    <property type="evidence" value="ECO:0007669"/>
    <property type="project" value="InterPro"/>
</dbReference>
<dbReference type="RefSeq" id="WP_179453691.1">
    <property type="nucleotide sequence ID" value="NZ_BAAAPX010000001.1"/>
</dbReference>
<organism evidence="1 2">
    <name type="scientific">Leifsonia soli</name>
    <dbReference type="NCBI Taxonomy" id="582665"/>
    <lineage>
        <taxon>Bacteria</taxon>
        <taxon>Bacillati</taxon>
        <taxon>Actinomycetota</taxon>
        <taxon>Actinomycetes</taxon>
        <taxon>Micrococcales</taxon>
        <taxon>Microbacteriaceae</taxon>
        <taxon>Leifsonia</taxon>
    </lineage>
</organism>
<protein>
    <submittedName>
        <fullName evidence="1">Streptomycin 6-kinase</fullName>
        <ecNumber evidence="1">2.7.1.72</ecNumber>
    </submittedName>
</protein>
<comment type="caution">
    <text evidence="1">The sequence shown here is derived from an EMBL/GenBank/DDBJ whole genome shotgun (WGS) entry which is preliminary data.</text>
</comment>
<keyword evidence="1" id="KW-0808">Transferase</keyword>
<dbReference type="EC" id="2.7.1.72" evidence="1"/>
<proteinExistence type="predicted"/>
<accession>A0A852STZ5</accession>
<dbReference type="InterPro" id="IPR011009">
    <property type="entry name" value="Kinase-like_dom_sf"/>
</dbReference>
<evidence type="ECO:0000313" key="2">
    <source>
        <dbReference type="Proteomes" id="UP000589620"/>
    </source>
</evidence>
<keyword evidence="2" id="KW-1185">Reference proteome</keyword>
<keyword evidence="1" id="KW-0418">Kinase</keyword>
<dbReference type="InterPro" id="IPR006748">
    <property type="entry name" value="NH2Glyco/OHUrea_AB-resist_kin"/>
</dbReference>
<dbReference type="Pfam" id="PF04655">
    <property type="entry name" value="APH_6_hur"/>
    <property type="match status" value="1"/>
</dbReference>
<sequence>MTGPEAALAPWRERWRLEPDGAAFATPSSVVQPVRRDADPLFLKLAASGEERAGGAVIAWWSGDGAAAVIEADADAVLLERATGPGDLAELSRSGPEGDDEATRILCRAGRRLHAAGKGPRPDGLFDLRRWFRELLRRGEAPGAGDQLDAVAVRVADELLRHPAGDVVLHGDLHHGNVLDFGSRGWLAIDPKPLHGDPGFDVANILCNPDAATALAPGRLERTVAVIAAEAQLTEDRVLRWALAWGALSAVWSEQDGGEATAAAGVALRARALLGL</sequence>
<reference evidence="1 2" key="1">
    <citation type="submission" date="2020-07" db="EMBL/GenBank/DDBJ databases">
        <title>Sequencing the genomes of 1000 actinobacteria strains.</title>
        <authorList>
            <person name="Klenk H.-P."/>
        </authorList>
    </citation>
    <scope>NUCLEOTIDE SEQUENCE [LARGE SCALE GENOMIC DNA]</scope>
    <source>
        <strain evidence="1 2">DSM 23871</strain>
    </source>
</reference>
<gene>
    <name evidence="1" type="ORF">BJ963_000005</name>
</gene>
<dbReference type="Gene3D" id="3.90.1200.10">
    <property type="match status" value="1"/>
</dbReference>